<sequence>MATTEEIERRVEQADAARSAKRAAAAKRVGELALLRAEVAEKLGDIERELGDVLAESSDVISVDELAKFTDVPATDLTQWLNGRKTTRPKRKRSTAGTATAKRDASQASSTSNTAPATTQQSALPELAGPRNGAADTSTRIPAPVT</sequence>
<evidence type="ECO:0000313" key="3">
    <source>
        <dbReference type="Proteomes" id="UP000715441"/>
    </source>
</evidence>
<feature type="region of interest" description="Disordered" evidence="1">
    <location>
        <begin position="80"/>
        <end position="146"/>
    </location>
</feature>
<organism evidence="2 3">
    <name type="scientific">Amycolatopsis acididurans</name>
    <dbReference type="NCBI Taxonomy" id="2724524"/>
    <lineage>
        <taxon>Bacteria</taxon>
        <taxon>Bacillati</taxon>
        <taxon>Actinomycetota</taxon>
        <taxon>Actinomycetes</taxon>
        <taxon>Pseudonocardiales</taxon>
        <taxon>Pseudonocardiaceae</taxon>
        <taxon>Amycolatopsis</taxon>
    </lineage>
</organism>
<accession>A0ABX1JG81</accession>
<feature type="compositionally biased region" description="Basic residues" evidence="1">
    <location>
        <begin position="85"/>
        <end position="94"/>
    </location>
</feature>
<name>A0ABX1JG81_9PSEU</name>
<gene>
    <name evidence="2" type="ORF">HFP15_38755</name>
</gene>
<dbReference type="EMBL" id="JAAXLS010000067">
    <property type="protein sequence ID" value="NKQ58800.1"/>
    <property type="molecule type" value="Genomic_DNA"/>
</dbReference>
<dbReference type="RefSeq" id="WP_168522981.1">
    <property type="nucleotide sequence ID" value="NZ_JAAXLS010000067.1"/>
</dbReference>
<feature type="compositionally biased region" description="Low complexity" evidence="1">
    <location>
        <begin position="106"/>
        <end position="123"/>
    </location>
</feature>
<proteinExistence type="predicted"/>
<evidence type="ECO:0000313" key="2">
    <source>
        <dbReference type="EMBL" id="NKQ58800.1"/>
    </source>
</evidence>
<reference evidence="2 3" key="1">
    <citation type="submission" date="2020-04" db="EMBL/GenBank/DDBJ databases">
        <title>Novel species.</title>
        <authorList>
            <person name="Teo W.F.A."/>
            <person name="Lipun K."/>
            <person name="Srisuk N."/>
            <person name="Duangmal K."/>
        </authorList>
    </citation>
    <scope>NUCLEOTIDE SEQUENCE [LARGE SCALE GENOMIC DNA]</scope>
    <source>
        <strain evidence="2 3">K13G38</strain>
    </source>
</reference>
<comment type="caution">
    <text evidence="2">The sequence shown here is derived from an EMBL/GenBank/DDBJ whole genome shotgun (WGS) entry which is preliminary data.</text>
</comment>
<evidence type="ECO:0000256" key="1">
    <source>
        <dbReference type="SAM" id="MobiDB-lite"/>
    </source>
</evidence>
<dbReference type="Proteomes" id="UP000715441">
    <property type="component" value="Unassembled WGS sequence"/>
</dbReference>
<keyword evidence="3" id="KW-1185">Reference proteome</keyword>
<protein>
    <submittedName>
        <fullName evidence="2">Uncharacterized protein</fullName>
    </submittedName>
</protein>